<protein>
    <submittedName>
        <fullName evidence="1">Uncharacterized protein</fullName>
    </submittedName>
</protein>
<organism evidence="1 2">
    <name type="scientific">Campylobacter concisus</name>
    <dbReference type="NCBI Taxonomy" id="199"/>
    <lineage>
        <taxon>Bacteria</taxon>
        <taxon>Pseudomonadati</taxon>
        <taxon>Campylobacterota</taxon>
        <taxon>Epsilonproteobacteria</taxon>
        <taxon>Campylobacterales</taxon>
        <taxon>Campylobacteraceae</taxon>
        <taxon>Campylobacter</taxon>
    </lineage>
</organism>
<dbReference type="PATRIC" id="fig|199.248.peg.1154"/>
<dbReference type="EMBL" id="CP012541">
    <property type="protein sequence ID" value="ALF47788.1"/>
    <property type="molecule type" value="Genomic_DNA"/>
</dbReference>
<dbReference type="GeneID" id="28662789"/>
<name>A0A0M3V2E7_9BACT</name>
<evidence type="ECO:0000313" key="2">
    <source>
        <dbReference type="Proteomes" id="UP000066049"/>
    </source>
</evidence>
<dbReference type="KEGG" id="ccoc:CCON33237_1114"/>
<sequence>MRVKIGKSENEISDKKLTRAVEDFCEIKMQIDALNEKLKEHKDVIVCFARDALCENEATTISFVGEENGVKVSFGWDVKVSDEEMLRNLLADKFDLLVKTECVYKPEKKLKELALNDDGLKECLEIKEKAPAVSML</sequence>
<evidence type="ECO:0000313" key="1">
    <source>
        <dbReference type="EMBL" id="ALF47788.1"/>
    </source>
</evidence>
<proteinExistence type="predicted"/>
<dbReference type="Proteomes" id="UP000066049">
    <property type="component" value="Chromosome"/>
</dbReference>
<gene>
    <name evidence="1" type="ORF">CCON33237_1114</name>
</gene>
<accession>A0A0M3V2E7</accession>
<reference evidence="2" key="1">
    <citation type="submission" date="2015-08" db="EMBL/GenBank/DDBJ databases">
        <title>Comparative genomics of the Campylobacter concisus group.</title>
        <authorList>
            <person name="Miller W.G."/>
            <person name="Yee E."/>
            <person name="Chapman M.H."/>
            <person name="Huynh S."/>
            <person name="Bono J.L."/>
            <person name="On S.L.W."/>
            <person name="St Leger J."/>
            <person name="Foster G."/>
            <person name="Parker C.T."/>
        </authorList>
    </citation>
    <scope>NUCLEOTIDE SEQUENCE [LARGE SCALE GENOMIC DNA]</scope>
    <source>
        <strain evidence="2">ATCC 33237</strain>
    </source>
</reference>
<dbReference type="AlphaFoldDB" id="A0A0M3V2E7"/>
<dbReference type="RefSeq" id="WP_054196766.1">
    <property type="nucleotide sequence ID" value="NZ_CP012541.1"/>
</dbReference>